<organism evidence="2 3">
    <name type="scientific">Paralvinella palmiformis</name>
    <dbReference type="NCBI Taxonomy" id="53620"/>
    <lineage>
        <taxon>Eukaryota</taxon>
        <taxon>Metazoa</taxon>
        <taxon>Spiralia</taxon>
        <taxon>Lophotrochozoa</taxon>
        <taxon>Annelida</taxon>
        <taxon>Polychaeta</taxon>
        <taxon>Sedentaria</taxon>
        <taxon>Canalipalpata</taxon>
        <taxon>Terebellida</taxon>
        <taxon>Terebelliformia</taxon>
        <taxon>Alvinellidae</taxon>
        <taxon>Paralvinella</taxon>
    </lineage>
</organism>
<dbReference type="InterPro" id="IPR000210">
    <property type="entry name" value="BTB/POZ_dom"/>
</dbReference>
<name>A0AAD9K237_9ANNE</name>
<dbReference type="SMART" id="SM00875">
    <property type="entry name" value="BACK"/>
    <property type="match status" value="1"/>
</dbReference>
<comment type="caution">
    <text evidence="2">The sequence shown here is derived from an EMBL/GenBank/DDBJ whole genome shotgun (WGS) entry which is preliminary data.</text>
</comment>
<dbReference type="InterPro" id="IPR011705">
    <property type="entry name" value="BACK"/>
</dbReference>
<protein>
    <recommendedName>
        <fullName evidence="1">BTB domain-containing protein</fullName>
    </recommendedName>
</protein>
<sequence>MSTEVDWQCSRRLADCNKYMLDNEIECDVTFTLMKNNGEYHKLSAHRFVLISRSPVFFAMLSGPLAESGQEIRITDISFDIFKHLLRYLYEEDVTLTIENVFQVLYAAKKYLVTSLSKTCVEYLAFTLSPDNVCAFLENSFLIEEEPDFLNKCMDIVRQCSKRVFNSEVFYTMSLTTLCKVLHSQTLTIREIEVFQSCIQWARRKCSEAELEQNGTNLRLMLDDSIRYIHLPALSLTEFTRVVLPTDILSTEEENLIFRYLLDENRSLKDHDSFPFPSNNRECMECKCSLTFHGFIRRMTSYTSLLQGMPQRSRWFITLHTDRVIRLKEIGFLGRFKGSLSIYQNDIRKLEISCNMHVTELKLEDDGISLDAGSFVVATDPPFSYIGDYYAKGIGCDNPVTVCDQDKVSVLVKDVSTMCFLSCITFIPSEEMHFVEDYFGNE</sequence>
<evidence type="ECO:0000313" key="3">
    <source>
        <dbReference type="Proteomes" id="UP001208570"/>
    </source>
</evidence>
<keyword evidence="3" id="KW-1185">Reference proteome</keyword>
<reference evidence="2" key="1">
    <citation type="journal article" date="2023" name="Mol. Biol. Evol.">
        <title>Third-Generation Sequencing Reveals the Adaptive Role of the Epigenome in Three Deep-Sea Polychaetes.</title>
        <authorList>
            <person name="Perez M."/>
            <person name="Aroh O."/>
            <person name="Sun Y."/>
            <person name="Lan Y."/>
            <person name="Juniper S.K."/>
            <person name="Young C.R."/>
            <person name="Angers B."/>
            <person name="Qian P.Y."/>
        </authorList>
    </citation>
    <scope>NUCLEOTIDE SEQUENCE</scope>
    <source>
        <strain evidence="2">P08H-3</strain>
    </source>
</reference>
<dbReference type="PANTHER" id="PTHR45774:SF3">
    <property type="entry name" value="BTB (POZ) DOMAIN-CONTAINING 2B-RELATED"/>
    <property type="match status" value="1"/>
</dbReference>
<proteinExistence type="predicted"/>
<dbReference type="Proteomes" id="UP001208570">
    <property type="component" value="Unassembled WGS sequence"/>
</dbReference>
<feature type="domain" description="BTB" evidence="1">
    <location>
        <begin position="27"/>
        <end position="98"/>
    </location>
</feature>
<dbReference type="SMART" id="SM00225">
    <property type="entry name" value="BTB"/>
    <property type="match status" value="1"/>
</dbReference>
<dbReference type="EMBL" id="JAODUP010000081">
    <property type="protein sequence ID" value="KAK2163349.1"/>
    <property type="molecule type" value="Genomic_DNA"/>
</dbReference>
<dbReference type="PROSITE" id="PS50097">
    <property type="entry name" value="BTB"/>
    <property type="match status" value="1"/>
</dbReference>
<accession>A0AAD9K237</accession>
<dbReference type="Pfam" id="PF07707">
    <property type="entry name" value="BACK"/>
    <property type="match status" value="1"/>
</dbReference>
<evidence type="ECO:0000313" key="2">
    <source>
        <dbReference type="EMBL" id="KAK2163349.1"/>
    </source>
</evidence>
<dbReference type="SUPFAM" id="SSF54695">
    <property type="entry name" value="POZ domain"/>
    <property type="match status" value="1"/>
</dbReference>
<evidence type="ECO:0000259" key="1">
    <source>
        <dbReference type="PROSITE" id="PS50097"/>
    </source>
</evidence>
<gene>
    <name evidence="2" type="ORF">LSH36_81g04037</name>
</gene>
<dbReference type="Gene3D" id="1.25.40.420">
    <property type="match status" value="1"/>
</dbReference>
<dbReference type="AlphaFoldDB" id="A0AAD9K237"/>
<dbReference type="Pfam" id="PF00651">
    <property type="entry name" value="BTB"/>
    <property type="match status" value="1"/>
</dbReference>
<dbReference type="InterPro" id="IPR011333">
    <property type="entry name" value="SKP1/BTB/POZ_sf"/>
</dbReference>
<dbReference type="Gene3D" id="3.30.710.10">
    <property type="entry name" value="Potassium Channel Kv1.1, Chain A"/>
    <property type="match status" value="1"/>
</dbReference>
<dbReference type="PANTHER" id="PTHR45774">
    <property type="entry name" value="BTB/POZ DOMAIN-CONTAINING"/>
    <property type="match status" value="1"/>
</dbReference>